<dbReference type="Proteomes" id="UP001285441">
    <property type="component" value="Unassembled WGS sequence"/>
</dbReference>
<dbReference type="SUPFAM" id="SSF52821">
    <property type="entry name" value="Rhodanese/Cell cycle control phosphatase"/>
    <property type="match status" value="1"/>
</dbReference>
<dbReference type="Pfam" id="PF00581">
    <property type="entry name" value="Rhodanese"/>
    <property type="match status" value="1"/>
</dbReference>
<organism evidence="2 3">
    <name type="scientific">Podospora didyma</name>
    <dbReference type="NCBI Taxonomy" id="330526"/>
    <lineage>
        <taxon>Eukaryota</taxon>
        <taxon>Fungi</taxon>
        <taxon>Dikarya</taxon>
        <taxon>Ascomycota</taxon>
        <taxon>Pezizomycotina</taxon>
        <taxon>Sordariomycetes</taxon>
        <taxon>Sordariomycetidae</taxon>
        <taxon>Sordariales</taxon>
        <taxon>Podosporaceae</taxon>
        <taxon>Podospora</taxon>
    </lineage>
</organism>
<reference evidence="2" key="1">
    <citation type="journal article" date="2023" name="Mol. Phylogenet. Evol.">
        <title>Genome-scale phylogeny and comparative genomics of the fungal order Sordariales.</title>
        <authorList>
            <person name="Hensen N."/>
            <person name="Bonometti L."/>
            <person name="Westerberg I."/>
            <person name="Brannstrom I.O."/>
            <person name="Guillou S."/>
            <person name="Cros-Aarteil S."/>
            <person name="Calhoun S."/>
            <person name="Haridas S."/>
            <person name="Kuo A."/>
            <person name="Mondo S."/>
            <person name="Pangilinan J."/>
            <person name="Riley R."/>
            <person name="LaButti K."/>
            <person name="Andreopoulos B."/>
            <person name="Lipzen A."/>
            <person name="Chen C."/>
            <person name="Yan M."/>
            <person name="Daum C."/>
            <person name="Ng V."/>
            <person name="Clum A."/>
            <person name="Steindorff A."/>
            <person name="Ohm R.A."/>
            <person name="Martin F."/>
            <person name="Silar P."/>
            <person name="Natvig D.O."/>
            <person name="Lalanne C."/>
            <person name="Gautier V."/>
            <person name="Ament-Velasquez S.L."/>
            <person name="Kruys A."/>
            <person name="Hutchinson M.I."/>
            <person name="Powell A.J."/>
            <person name="Barry K."/>
            <person name="Miller A.N."/>
            <person name="Grigoriev I.V."/>
            <person name="Debuchy R."/>
            <person name="Gladieux P."/>
            <person name="Hiltunen Thoren M."/>
            <person name="Johannesson H."/>
        </authorList>
    </citation>
    <scope>NUCLEOTIDE SEQUENCE</scope>
    <source>
        <strain evidence="2">CBS 232.78</strain>
    </source>
</reference>
<name>A0AAE0NZB9_9PEZI</name>
<dbReference type="PANTHER" id="PTHR44086:SF10">
    <property type="entry name" value="THIOSULFATE SULFURTRANSFERASE_RHODANESE-LIKE DOMAIN-CONTAINING PROTEIN 3"/>
    <property type="match status" value="1"/>
</dbReference>
<comment type="caution">
    <text evidence="2">The sequence shown here is derived from an EMBL/GenBank/DDBJ whole genome shotgun (WGS) entry which is preliminary data.</text>
</comment>
<reference evidence="2" key="2">
    <citation type="submission" date="2023-06" db="EMBL/GenBank/DDBJ databases">
        <authorList>
            <consortium name="Lawrence Berkeley National Laboratory"/>
            <person name="Haridas S."/>
            <person name="Hensen N."/>
            <person name="Bonometti L."/>
            <person name="Westerberg I."/>
            <person name="Brannstrom I.O."/>
            <person name="Guillou S."/>
            <person name="Cros-Aarteil S."/>
            <person name="Calhoun S."/>
            <person name="Kuo A."/>
            <person name="Mondo S."/>
            <person name="Pangilinan J."/>
            <person name="Riley R."/>
            <person name="LaButti K."/>
            <person name="Andreopoulos B."/>
            <person name="Lipzen A."/>
            <person name="Chen C."/>
            <person name="Yanf M."/>
            <person name="Daum C."/>
            <person name="Ng V."/>
            <person name="Clum A."/>
            <person name="Steindorff A."/>
            <person name="Ohm R."/>
            <person name="Martin F."/>
            <person name="Silar P."/>
            <person name="Natvig D."/>
            <person name="Lalanne C."/>
            <person name="Gautier V."/>
            <person name="Ament-velasquez S.L."/>
            <person name="Kruys A."/>
            <person name="Hutchinson M.I."/>
            <person name="Powell A.J."/>
            <person name="Barry K."/>
            <person name="Miller A.N."/>
            <person name="Grigoriev I.V."/>
            <person name="Debuchy R."/>
            <person name="Gladieux P."/>
            <person name="Thoren M.H."/>
            <person name="Johannesson H."/>
        </authorList>
    </citation>
    <scope>NUCLEOTIDE SEQUENCE</scope>
    <source>
        <strain evidence="2">CBS 232.78</strain>
    </source>
</reference>
<feature type="domain" description="Rhodanese" evidence="1">
    <location>
        <begin position="100"/>
        <end position="202"/>
    </location>
</feature>
<dbReference type="EMBL" id="JAULSW010000002">
    <property type="protein sequence ID" value="KAK3390479.1"/>
    <property type="molecule type" value="Genomic_DNA"/>
</dbReference>
<dbReference type="SMART" id="SM00450">
    <property type="entry name" value="RHOD"/>
    <property type="match status" value="1"/>
</dbReference>
<dbReference type="PANTHER" id="PTHR44086">
    <property type="entry name" value="THIOSULFATE SULFURTRANSFERASE RDL2, MITOCHONDRIAL-RELATED"/>
    <property type="match status" value="1"/>
</dbReference>
<evidence type="ECO:0000313" key="3">
    <source>
        <dbReference type="Proteomes" id="UP001285441"/>
    </source>
</evidence>
<protein>
    <submittedName>
        <fullName evidence="2">Rhodanese-like domain-containing protein</fullName>
    </submittedName>
</protein>
<dbReference type="InterPro" id="IPR001763">
    <property type="entry name" value="Rhodanese-like_dom"/>
</dbReference>
<dbReference type="AlphaFoldDB" id="A0AAE0NZB9"/>
<evidence type="ECO:0000259" key="1">
    <source>
        <dbReference type="PROSITE" id="PS50206"/>
    </source>
</evidence>
<gene>
    <name evidence="2" type="ORF">B0H63DRAFT_116440</name>
</gene>
<proteinExistence type="predicted"/>
<dbReference type="GO" id="GO:0004792">
    <property type="term" value="F:thiosulfate-cyanide sulfurtransferase activity"/>
    <property type="evidence" value="ECO:0007669"/>
    <property type="project" value="TreeGrafter"/>
</dbReference>
<dbReference type="PROSITE" id="PS50206">
    <property type="entry name" value="RHODANESE_3"/>
    <property type="match status" value="1"/>
</dbReference>
<dbReference type="InterPro" id="IPR036873">
    <property type="entry name" value="Rhodanese-like_dom_sf"/>
</dbReference>
<evidence type="ECO:0000313" key="2">
    <source>
        <dbReference type="EMBL" id="KAK3390479.1"/>
    </source>
</evidence>
<accession>A0AAE0NZB9</accession>
<dbReference type="Gene3D" id="3.40.250.10">
    <property type="entry name" value="Rhodanese-like domain"/>
    <property type="match status" value="1"/>
</dbReference>
<dbReference type="CDD" id="cd01519">
    <property type="entry name" value="RHOD_HSP67B2"/>
    <property type="match status" value="1"/>
</dbReference>
<keyword evidence="3" id="KW-1185">Reference proteome</keyword>
<sequence>MVSIQSIACFVRASSSSSSLLRAAAAAKTTQRSLARQCSTTTTPTTRIPSGIILRSSSATCTNLRPLVAIRPSRAWYSQDATAQNKIYDFEGIKKLTTAPKPNTVLVDSREPGELQRTGRIPGAINIPVTTAPDSFHITPEEFEDRFGYPQPAKDAEVVFYCKAGVRSRAAAGLARDAGWTKVSEYPGSWLDWVENGGKVQR</sequence>
<dbReference type="GO" id="GO:0005739">
    <property type="term" value="C:mitochondrion"/>
    <property type="evidence" value="ECO:0007669"/>
    <property type="project" value="TreeGrafter"/>
</dbReference>